<sequence length="122" mass="12932">MNHPTRCAKKKLASLTVLLASVLPVSVLLVACAGSPDNVSAPEPPAVGQPSAEMRTTCDAEAVQYAIGTPFDEVNVPALQSESGAKQVRILRPNGAATMDYREDRLNILLETNDTIEALRCG</sequence>
<organism evidence="2">
    <name type="scientific">Halomonas campaniensis</name>
    <dbReference type="NCBI Taxonomy" id="213554"/>
    <lineage>
        <taxon>Bacteria</taxon>
        <taxon>Pseudomonadati</taxon>
        <taxon>Pseudomonadota</taxon>
        <taxon>Gammaproteobacteria</taxon>
        <taxon>Oceanospirillales</taxon>
        <taxon>Halomonadaceae</taxon>
        <taxon>Halomonas</taxon>
    </lineage>
</organism>
<comment type="caution">
    <text evidence="2">The sequence shown here is derived from an EMBL/GenBank/DDBJ whole genome shotgun (WGS) entry which is preliminary data.</text>
</comment>
<accession>A0A3D0KKJ6</accession>
<protein>
    <recommendedName>
        <fullName evidence="3">Peptidase inhibitor I78 family protein</fullName>
    </recommendedName>
</protein>
<gene>
    <name evidence="2" type="ORF">DEO68_18140</name>
</gene>
<dbReference type="PANTHER" id="PTHR39600:SF1">
    <property type="entry name" value="PEPTIDASE INHIBITOR I78 FAMILY PROTEIN"/>
    <property type="match status" value="1"/>
</dbReference>
<dbReference type="Gene3D" id="3.30.10.10">
    <property type="entry name" value="Trypsin Inhibitor V, subunit A"/>
    <property type="match status" value="1"/>
</dbReference>
<dbReference type="Pfam" id="PF11720">
    <property type="entry name" value="Inhibitor_I78"/>
    <property type="match status" value="1"/>
</dbReference>
<evidence type="ECO:0000313" key="2">
    <source>
        <dbReference type="EMBL" id="HCA04033.1"/>
    </source>
</evidence>
<keyword evidence="1" id="KW-0732">Signal</keyword>
<dbReference type="InterPro" id="IPR021719">
    <property type="entry name" value="Prot_inh_I78"/>
</dbReference>
<feature type="signal peptide" evidence="1">
    <location>
        <begin position="1"/>
        <end position="33"/>
    </location>
</feature>
<dbReference type="PROSITE" id="PS51257">
    <property type="entry name" value="PROKAR_LIPOPROTEIN"/>
    <property type="match status" value="1"/>
</dbReference>
<name>A0A3D0KKJ6_9GAMM</name>
<evidence type="ECO:0008006" key="3">
    <source>
        <dbReference type="Google" id="ProtNLM"/>
    </source>
</evidence>
<dbReference type="PANTHER" id="PTHR39600">
    <property type="entry name" value="PEPTIDASE INHIBITOR I78 FAMILY PROTEIN"/>
    <property type="match status" value="1"/>
</dbReference>
<dbReference type="AlphaFoldDB" id="A0A3D0KKJ6"/>
<reference evidence="2" key="1">
    <citation type="journal article" date="2018" name="Nat. Biotechnol.">
        <title>A standardized bacterial taxonomy based on genome phylogeny substantially revises the tree of life.</title>
        <authorList>
            <person name="Parks D.H."/>
            <person name="Chuvochina M."/>
            <person name="Waite D.W."/>
            <person name="Rinke C."/>
            <person name="Skarshewski A."/>
            <person name="Chaumeil P.A."/>
            <person name="Hugenholtz P."/>
        </authorList>
    </citation>
    <scope>NUCLEOTIDE SEQUENCE [LARGE SCALE GENOMIC DNA]</scope>
    <source>
        <strain evidence="2">UBA11284</strain>
    </source>
</reference>
<proteinExistence type="predicted"/>
<dbReference type="EMBL" id="DOTR01000102">
    <property type="protein sequence ID" value="HCA04033.1"/>
    <property type="molecule type" value="Genomic_DNA"/>
</dbReference>
<evidence type="ECO:0000256" key="1">
    <source>
        <dbReference type="SAM" id="SignalP"/>
    </source>
</evidence>
<feature type="chain" id="PRO_5017797633" description="Peptidase inhibitor I78 family protein" evidence="1">
    <location>
        <begin position="34"/>
        <end position="122"/>
    </location>
</feature>